<feature type="domain" description="PAS" evidence="1">
    <location>
        <begin position="129"/>
        <end position="173"/>
    </location>
</feature>
<dbReference type="EMBL" id="JAFHLB010000006">
    <property type="protein sequence ID" value="MBN3577330.1"/>
    <property type="molecule type" value="Genomic_DNA"/>
</dbReference>
<keyword evidence="4" id="KW-1185">Reference proteome</keyword>
<dbReference type="InterPro" id="IPR035919">
    <property type="entry name" value="EAL_sf"/>
</dbReference>
<dbReference type="SMART" id="SM00052">
    <property type="entry name" value="EAL"/>
    <property type="match status" value="1"/>
</dbReference>
<dbReference type="InterPro" id="IPR001633">
    <property type="entry name" value="EAL_dom"/>
</dbReference>
<evidence type="ECO:0000259" key="2">
    <source>
        <dbReference type="PROSITE" id="PS50883"/>
    </source>
</evidence>
<evidence type="ECO:0000313" key="4">
    <source>
        <dbReference type="Proteomes" id="UP000779070"/>
    </source>
</evidence>
<dbReference type="Pfam" id="PF00571">
    <property type="entry name" value="CBS"/>
    <property type="match status" value="1"/>
</dbReference>
<dbReference type="CDD" id="cd01948">
    <property type="entry name" value="EAL"/>
    <property type="match status" value="1"/>
</dbReference>
<sequence length="833" mass="94264">MHGIDADLAVTEYASASRQRKYRTYTWQLDLVTQEFSCEPEAMKQLFGCQKLTISAKELLKLLPTTQRRVVRTMFKSALASDKMHSFHCCLLTPNSLFTYVEFTIEAESEFLLKGAMTPCLVIPSRMVAADIFYSVFENKHHGVLVTDSETRILACNRHFERITGHQLEDILGLKTNILNAEKLSADYYRDLWHSIERHGHWSGPMLTKKADNSVFPQELTIHKIEPGNGESYFLGLCADLSDQLHRIDDRETGGVDLLTQLPSPERFLEQLEQEYGDNQGEGLLIMLALQPQFPLANEKEIKRQFASYIAENVLVPYASYIGDGRFAVTLNVENSQGNENVRSIRKTIKAFFHSFKHAQGTVAQALKFGLTGVSVLHSDAKSPKQLLSHALQSLLELHSGESKRIAFYDREIHEQVERKKRLENWVEQSISAETIEVYFQPIVDIKKSRIDKFEALCRFPANEAANASTQELINVVEDLDLIVSLDDVVNRKAMSVLPELQQLFGEHVGLSVNRSFNSKRDIAEILRHSAQLIEQSGIAPDKLTIEFTESAYFDGDSYQEKLLAAIRQAGVSIAVDDFGTGFASFDYLNKSYFDVLKIDRSFVQGIRLASRQYHVVTTIIQLAQKLKLKVVAEGVETRDEYATLRSLGVDCIQGYYFSKPLPIEALRVAKDYCLLPTSSELGKGNAGTIAELMTEQVPHIDPGEPLSLIHIYFSNENINIVPVIESQHCVGVIDRAVLNLHMTPSMGSDHETNKEHGMWYKSAHRMMLPPKSLLFWHTSLTEVEDLLMRAPLPWILVDDESRFKGIVEHERIIQHLLGAINKNNTINSYKLT</sequence>
<proteinExistence type="predicted"/>
<dbReference type="Gene3D" id="3.20.20.450">
    <property type="entry name" value="EAL domain"/>
    <property type="match status" value="1"/>
</dbReference>
<protein>
    <submittedName>
        <fullName evidence="3">EAL domain-containing protein</fullName>
    </submittedName>
</protein>
<dbReference type="Pfam" id="PF00563">
    <property type="entry name" value="EAL"/>
    <property type="match status" value="1"/>
</dbReference>
<gene>
    <name evidence="3" type="ORF">JYA62_06550</name>
</gene>
<dbReference type="SUPFAM" id="SSF141868">
    <property type="entry name" value="EAL domain-like"/>
    <property type="match status" value="1"/>
</dbReference>
<dbReference type="CDD" id="cd00130">
    <property type="entry name" value="PAS"/>
    <property type="match status" value="1"/>
</dbReference>
<dbReference type="SUPFAM" id="SSF54631">
    <property type="entry name" value="CBS-domain pair"/>
    <property type="match status" value="1"/>
</dbReference>
<dbReference type="PROSITE" id="PS50112">
    <property type="entry name" value="PAS"/>
    <property type="match status" value="1"/>
</dbReference>
<name>A0ABS2ZYI3_9VIBR</name>
<dbReference type="InterPro" id="IPR043128">
    <property type="entry name" value="Rev_trsase/Diguanyl_cyclase"/>
</dbReference>
<dbReference type="InterPro" id="IPR000644">
    <property type="entry name" value="CBS_dom"/>
</dbReference>
<dbReference type="InterPro" id="IPR050706">
    <property type="entry name" value="Cyclic-di-GMP_PDE-like"/>
</dbReference>
<dbReference type="Gene3D" id="3.30.450.20">
    <property type="entry name" value="PAS domain"/>
    <property type="match status" value="1"/>
</dbReference>
<accession>A0ABS2ZYI3</accession>
<dbReference type="PROSITE" id="PS50883">
    <property type="entry name" value="EAL"/>
    <property type="match status" value="1"/>
</dbReference>
<dbReference type="RefSeq" id="WP_206369440.1">
    <property type="nucleotide sequence ID" value="NZ_CAWPTM010000123.1"/>
</dbReference>
<dbReference type="InterPro" id="IPR000014">
    <property type="entry name" value="PAS"/>
</dbReference>
<dbReference type="PANTHER" id="PTHR33121:SF79">
    <property type="entry name" value="CYCLIC DI-GMP PHOSPHODIESTERASE PDED-RELATED"/>
    <property type="match status" value="1"/>
</dbReference>
<dbReference type="NCBIfam" id="TIGR00229">
    <property type="entry name" value="sensory_box"/>
    <property type="match status" value="1"/>
</dbReference>
<evidence type="ECO:0000313" key="3">
    <source>
        <dbReference type="EMBL" id="MBN3577330.1"/>
    </source>
</evidence>
<dbReference type="InterPro" id="IPR035965">
    <property type="entry name" value="PAS-like_dom_sf"/>
</dbReference>
<dbReference type="Gene3D" id="3.10.580.10">
    <property type="entry name" value="CBS-domain"/>
    <property type="match status" value="1"/>
</dbReference>
<dbReference type="Pfam" id="PF00989">
    <property type="entry name" value="PAS"/>
    <property type="match status" value="1"/>
</dbReference>
<dbReference type="SMART" id="SM00091">
    <property type="entry name" value="PAS"/>
    <property type="match status" value="1"/>
</dbReference>
<dbReference type="Gene3D" id="3.30.70.270">
    <property type="match status" value="1"/>
</dbReference>
<dbReference type="InterPro" id="IPR046342">
    <property type="entry name" value="CBS_dom_sf"/>
</dbReference>
<comment type="caution">
    <text evidence="3">The sequence shown here is derived from an EMBL/GenBank/DDBJ whole genome shotgun (WGS) entry which is preliminary data.</text>
</comment>
<reference evidence="3 4" key="1">
    <citation type="submission" date="2021-02" db="EMBL/GenBank/DDBJ databases">
        <title>Draft Genome Sequences of 5 Vibrio neptunius Strains Isolated From of Bivalve Hatcheries.</title>
        <authorList>
            <person name="Galvis F."/>
            <person name="Barja J.L."/>
            <person name="Lemos M.L."/>
            <person name="Balado M."/>
        </authorList>
    </citation>
    <scope>NUCLEOTIDE SEQUENCE [LARGE SCALE GENOMIC DNA]</scope>
    <source>
        <strain evidence="3 4">PP-145.98</strain>
    </source>
</reference>
<dbReference type="SUPFAM" id="SSF55785">
    <property type="entry name" value="PYP-like sensor domain (PAS domain)"/>
    <property type="match status" value="1"/>
</dbReference>
<dbReference type="InterPro" id="IPR013767">
    <property type="entry name" value="PAS_fold"/>
</dbReference>
<evidence type="ECO:0000259" key="1">
    <source>
        <dbReference type="PROSITE" id="PS50112"/>
    </source>
</evidence>
<dbReference type="Proteomes" id="UP000779070">
    <property type="component" value="Unassembled WGS sequence"/>
</dbReference>
<feature type="domain" description="EAL" evidence="2">
    <location>
        <begin position="420"/>
        <end position="675"/>
    </location>
</feature>
<dbReference type="PANTHER" id="PTHR33121">
    <property type="entry name" value="CYCLIC DI-GMP PHOSPHODIESTERASE PDEF"/>
    <property type="match status" value="1"/>
</dbReference>
<organism evidence="3 4">
    <name type="scientific">Vibrio neptunius</name>
    <dbReference type="NCBI Taxonomy" id="170651"/>
    <lineage>
        <taxon>Bacteria</taxon>
        <taxon>Pseudomonadati</taxon>
        <taxon>Pseudomonadota</taxon>
        <taxon>Gammaproteobacteria</taxon>
        <taxon>Vibrionales</taxon>
        <taxon>Vibrionaceae</taxon>
        <taxon>Vibrio</taxon>
    </lineage>
</organism>